<dbReference type="Pfam" id="PF00534">
    <property type="entry name" value="Glycos_transf_1"/>
    <property type="match status" value="1"/>
</dbReference>
<sequence length="383" mass="44429">MKKALIHDWYTQYRGGERCVESFTNIWSDFDHYTLVNTLNDEECKKIFKGSSAKTSFIEKLPFGKKKYRLYLPFFPLAVEQFDLRDYELVLSSSSCVAKGVLTRQDQLHITYMHSPVRYAWDLYHQYLEESGFKKGIKGLIAKYFLHRLRVWDVVTANRPDYYIANSKYVAGRIKKIYNKEAQVIYPPVDTSAFEISEETSDYYVTCSSMVPYKKIDLIVEAFTKIKAKLIVIGDGPDYKKIKKLCSDNIKLKGYLDTKEKSEILKKAKAFVFAAEEDFGIAPLEAQACGVPVIAFAKGGVLETIKGIFVSEGRVTDNTGVFYNKQTIESLLEAIQFFEENERYFNKGLIRKHAETFSRERFEEEIKETVQRLYSQWKRESNS</sequence>
<dbReference type="InterPro" id="IPR001296">
    <property type="entry name" value="Glyco_trans_1"/>
</dbReference>
<dbReference type="InterPro" id="IPR028098">
    <property type="entry name" value="Glyco_trans_4-like_N"/>
</dbReference>
<dbReference type="Gene3D" id="3.40.50.2000">
    <property type="entry name" value="Glycogen Phosphorylase B"/>
    <property type="match status" value="2"/>
</dbReference>
<reference evidence="4" key="1">
    <citation type="journal article" date="2019" name="Int. J. Syst. Evol. Microbiol.">
        <title>The Global Catalogue of Microorganisms (GCM) 10K type strain sequencing project: providing services to taxonomists for standard genome sequencing and annotation.</title>
        <authorList>
            <consortium name="The Broad Institute Genomics Platform"/>
            <consortium name="The Broad Institute Genome Sequencing Center for Infectious Disease"/>
            <person name="Wu L."/>
            <person name="Ma J."/>
        </authorList>
    </citation>
    <scope>NUCLEOTIDE SEQUENCE [LARGE SCALE GENOMIC DNA]</scope>
    <source>
        <strain evidence="4">KCTC 52274</strain>
    </source>
</reference>
<feature type="domain" description="Glycosyltransferase subfamily 4-like N-terminal" evidence="2">
    <location>
        <begin position="52"/>
        <end position="192"/>
    </location>
</feature>
<evidence type="ECO:0000313" key="3">
    <source>
        <dbReference type="EMBL" id="MFD2563577.1"/>
    </source>
</evidence>
<keyword evidence="4" id="KW-1185">Reference proteome</keyword>
<evidence type="ECO:0000259" key="1">
    <source>
        <dbReference type="Pfam" id="PF00534"/>
    </source>
</evidence>
<dbReference type="Proteomes" id="UP001597319">
    <property type="component" value="Unassembled WGS sequence"/>
</dbReference>
<dbReference type="InterPro" id="IPR050194">
    <property type="entry name" value="Glycosyltransferase_grp1"/>
</dbReference>
<dbReference type="PANTHER" id="PTHR45947:SF3">
    <property type="entry name" value="SULFOQUINOVOSYL TRANSFERASE SQD2"/>
    <property type="match status" value="1"/>
</dbReference>
<feature type="domain" description="Glycosyl transferase family 1" evidence="1">
    <location>
        <begin position="198"/>
        <end position="342"/>
    </location>
</feature>
<organism evidence="3 4">
    <name type="scientific">Aquimarina rubra</name>
    <dbReference type="NCBI Taxonomy" id="1920033"/>
    <lineage>
        <taxon>Bacteria</taxon>
        <taxon>Pseudomonadati</taxon>
        <taxon>Bacteroidota</taxon>
        <taxon>Flavobacteriia</taxon>
        <taxon>Flavobacteriales</taxon>
        <taxon>Flavobacteriaceae</taxon>
        <taxon>Aquimarina</taxon>
    </lineage>
</organism>
<name>A0ABW5LFA2_9FLAO</name>
<dbReference type="CDD" id="cd03804">
    <property type="entry name" value="GT4_WbaZ-like"/>
    <property type="match status" value="1"/>
</dbReference>
<evidence type="ECO:0000313" key="4">
    <source>
        <dbReference type="Proteomes" id="UP001597319"/>
    </source>
</evidence>
<protein>
    <submittedName>
        <fullName evidence="3">Glycosyltransferase family 4 protein</fullName>
    </submittedName>
</protein>
<dbReference type="EMBL" id="JBHULE010000019">
    <property type="protein sequence ID" value="MFD2563577.1"/>
    <property type="molecule type" value="Genomic_DNA"/>
</dbReference>
<dbReference type="Pfam" id="PF13439">
    <property type="entry name" value="Glyco_transf_4"/>
    <property type="match status" value="1"/>
</dbReference>
<accession>A0ABW5LFA2</accession>
<gene>
    <name evidence="3" type="ORF">ACFSR1_12935</name>
</gene>
<proteinExistence type="predicted"/>
<dbReference type="PANTHER" id="PTHR45947">
    <property type="entry name" value="SULFOQUINOVOSYL TRANSFERASE SQD2"/>
    <property type="match status" value="1"/>
</dbReference>
<dbReference type="SUPFAM" id="SSF53756">
    <property type="entry name" value="UDP-Glycosyltransferase/glycogen phosphorylase"/>
    <property type="match status" value="1"/>
</dbReference>
<evidence type="ECO:0000259" key="2">
    <source>
        <dbReference type="Pfam" id="PF13439"/>
    </source>
</evidence>
<comment type="caution">
    <text evidence="3">The sequence shown here is derived from an EMBL/GenBank/DDBJ whole genome shotgun (WGS) entry which is preliminary data.</text>
</comment>
<dbReference type="RefSeq" id="WP_378293124.1">
    <property type="nucleotide sequence ID" value="NZ_JBHULE010000019.1"/>
</dbReference>